<name>A0A3A5M1F5_9MICC</name>
<dbReference type="Pfam" id="PF13830">
    <property type="entry name" value="DUF4192"/>
    <property type="match status" value="1"/>
</dbReference>
<dbReference type="Proteomes" id="UP000272560">
    <property type="component" value="Unassembled WGS sequence"/>
</dbReference>
<evidence type="ECO:0000313" key="2">
    <source>
        <dbReference type="Proteomes" id="UP000272560"/>
    </source>
</evidence>
<reference evidence="1 2" key="1">
    <citation type="submission" date="2018-09" db="EMBL/GenBank/DDBJ databases">
        <title>Novel species of Arthrobacter.</title>
        <authorList>
            <person name="Liu Q."/>
            <person name="Xin Y.-H."/>
        </authorList>
    </citation>
    <scope>NUCLEOTIDE SEQUENCE [LARGE SCALE GENOMIC DNA]</scope>
    <source>
        <strain evidence="1 2">Hz2</strain>
    </source>
</reference>
<proteinExistence type="predicted"/>
<comment type="caution">
    <text evidence="1">The sequence shown here is derived from an EMBL/GenBank/DDBJ whole genome shotgun (WGS) entry which is preliminary data.</text>
</comment>
<sequence length="375" mass="41461">MNENTPNDHQLTATTAADMLAFIPNALGFQPRESFAFVTLRGNTTGATLRIGIPADTTPAADFAKVALHYLLADTAVDGVLMFVYTNEVADAARTGENPDAKPYMAYAQAIEAELENVGISLRNGWLVTDRGWMPYFCEDLGCCDLNPSDEIRDSAINAEMIYRGYNTQEDPMKLTADPAFIGSDEAHTTITEFTRFVLGGGTPDALDFDHASMRIARAQWNEEVGGDIYEENEACDLAGWLFIKPIRDRIMADAISPADDEATYLQVLTGQYEGQPDWSRVEATETLLVKILAYTPTEDRAPLFCFLGWLRWYRGQASIAAAYFDKAIEADRGHQYSRLMRELIGRGVLPLAAQNERTAYPHLQAHPVTGPAEP</sequence>
<organism evidence="1 2">
    <name type="scientific">Arthrobacter cheniae</name>
    <dbReference type="NCBI Taxonomy" id="1258888"/>
    <lineage>
        <taxon>Bacteria</taxon>
        <taxon>Bacillati</taxon>
        <taxon>Actinomycetota</taxon>
        <taxon>Actinomycetes</taxon>
        <taxon>Micrococcales</taxon>
        <taxon>Micrococcaceae</taxon>
        <taxon>Arthrobacter</taxon>
    </lineage>
</organism>
<dbReference type="InterPro" id="IPR025447">
    <property type="entry name" value="DUF4192"/>
</dbReference>
<dbReference type="OrthoDB" id="4954868at2"/>
<dbReference type="AlphaFoldDB" id="A0A3A5M1F5"/>
<gene>
    <name evidence="1" type="ORF">D6T63_17965</name>
</gene>
<dbReference type="RefSeq" id="WP_120150645.1">
    <property type="nucleotide sequence ID" value="NZ_QZVT01000016.1"/>
</dbReference>
<keyword evidence="2" id="KW-1185">Reference proteome</keyword>
<evidence type="ECO:0000313" key="1">
    <source>
        <dbReference type="EMBL" id="RJT75432.1"/>
    </source>
</evidence>
<dbReference type="EMBL" id="QZVT01000016">
    <property type="protein sequence ID" value="RJT75432.1"/>
    <property type="molecule type" value="Genomic_DNA"/>
</dbReference>
<protein>
    <submittedName>
        <fullName evidence="1">DUF4192 domain-containing protein</fullName>
    </submittedName>
</protein>
<accession>A0A3A5M1F5</accession>